<organism evidence="1 2">
    <name type="scientific">Streptomyces varsoviensis</name>
    <dbReference type="NCBI Taxonomy" id="67373"/>
    <lineage>
        <taxon>Bacteria</taxon>
        <taxon>Bacillati</taxon>
        <taxon>Actinomycetota</taxon>
        <taxon>Actinomycetes</taxon>
        <taxon>Kitasatosporales</taxon>
        <taxon>Streptomycetaceae</taxon>
        <taxon>Streptomyces</taxon>
    </lineage>
</organism>
<accession>A0ABR5J490</accession>
<dbReference type="EMBL" id="LGUT01001802">
    <property type="protein sequence ID" value="KOG88199.1"/>
    <property type="molecule type" value="Genomic_DNA"/>
</dbReference>
<evidence type="ECO:0008006" key="3">
    <source>
        <dbReference type="Google" id="ProtNLM"/>
    </source>
</evidence>
<proteinExistence type="predicted"/>
<keyword evidence="2" id="KW-1185">Reference proteome</keyword>
<dbReference type="SUPFAM" id="SSF56024">
    <property type="entry name" value="Phospholipase D/nuclease"/>
    <property type="match status" value="1"/>
</dbReference>
<evidence type="ECO:0000313" key="1">
    <source>
        <dbReference type="EMBL" id="KOG88199.1"/>
    </source>
</evidence>
<sequence length="247" mass="27026">MAASRMTAGCLARTVGVSTKTAERWLSNPARVPHPRTRDGVEAALGVSADVLWPKSVRSTVKVGADREIVSAYPYRSACPRTVWAALIHSATRNITFAGYTNYFVWQEHPRLAARLTAKVAAGCQVRFLVGDPASEVTRRREEVEGVPLTVSTRIRITLAALQEAGERSGIQARFSDEHIALSVFAFDDQMLVTPHLSSLLGHESPMLHLRRLEDDGLYDRFAAHVAALWENGRPAWGAPEAADALS</sequence>
<reference evidence="1 2" key="1">
    <citation type="submission" date="2015-07" db="EMBL/GenBank/DDBJ databases">
        <authorList>
            <person name="Ju K.-S."/>
            <person name="Doroghazi J.R."/>
            <person name="Metcalf W.W."/>
        </authorList>
    </citation>
    <scope>NUCLEOTIDE SEQUENCE [LARGE SCALE GENOMIC DNA]</scope>
    <source>
        <strain evidence="1 2">NRRL B-3589</strain>
    </source>
</reference>
<gene>
    <name evidence="1" type="ORF">ADK38_21105</name>
</gene>
<dbReference type="Proteomes" id="UP000037020">
    <property type="component" value="Unassembled WGS sequence"/>
</dbReference>
<evidence type="ECO:0000313" key="2">
    <source>
        <dbReference type="Proteomes" id="UP000037020"/>
    </source>
</evidence>
<protein>
    <recommendedName>
        <fullName evidence="3">Transcriptional regulator</fullName>
    </recommendedName>
</protein>
<comment type="caution">
    <text evidence="1">The sequence shown here is derived from an EMBL/GenBank/DDBJ whole genome shotgun (WGS) entry which is preliminary data.</text>
</comment>
<name>A0ABR5J490_9ACTN</name>